<comment type="function">
    <text evidence="2 7">Catalyzes the formation of N(7)-methylguanine at position 46 (m7G46) in tRNA.</text>
</comment>
<dbReference type="PANTHER" id="PTHR23417">
    <property type="entry name" value="3-DEOXY-D-MANNO-OCTULOSONIC-ACID TRANSFERASE/TRNA GUANINE-N 7 - -METHYLTRANSFERASE"/>
    <property type="match status" value="1"/>
</dbReference>
<protein>
    <recommendedName>
        <fullName evidence="7">tRNA (guanine-N(7)-)-methyltransferase</fullName>
        <ecNumber evidence="7">2.1.1.33</ecNumber>
    </recommendedName>
    <alternativeName>
        <fullName evidence="7">tRNA (guanine(46)-N(7))-methyltransferase</fullName>
    </alternativeName>
    <alternativeName>
        <fullName evidence="7">tRNA(m7G46)-methyltransferase</fullName>
    </alternativeName>
</protein>
<evidence type="ECO:0000256" key="2">
    <source>
        <dbReference type="ARBA" id="ARBA00003015"/>
    </source>
</evidence>
<dbReference type="EMBL" id="VIGC01000009">
    <property type="protein sequence ID" value="TQE96113.1"/>
    <property type="molecule type" value="Genomic_DNA"/>
</dbReference>
<dbReference type="InterPro" id="IPR029063">
    <property type="entry name" value="SAM-dependent_MTases_sf"/>
</dbReference>
<dbReference type="SUPFAM" id="SSF53335">
    <property type="entry name" value="S-adenosyl-L-methionine-dependent methyltransferases"/>
    <property type="match status" value="1"/>
</dbReference>
<keyword evidence="5 7" id="KW-0949">S-adenosyl-L-methionine</keyword>
<sequence>MGIGGLGYGVIRRDVYPASQSLNPPTDIAMAERKTPPNPLLDYHAAPFSQGRMDFEWEELTEEKIRQAYADWEAGKGLIGGDPRRRPDADRLPDWGLNQPFFRALALDDPRGDNGRRLREELASARPLEVEIGFGRGDFLLDRARRYPERLFIGYETKTKATRLFLRRIQRFELHNIWVSDDDCRFNMPRILPDGRVDAFHVLFPDPWWKPQHRVKRLFSPPFVDLLATKLRPGGLLHFKSDVKEYGEYVAYLIERHGGFHPHNPALAERIGEFAPTHREFWCITHGRPVYAFYFERR</sequence>
<dbReference type="InterPro" id="IPR003358">
    <property type="entry name" value="tRNA_(Gua-N-7)_MeTrfase_Trmb"/>
</dbReference>
<comment type="pathway">
    <text evidence="7">tRNA modification; N(7)-methylguanine-tRNA biosynthesis.</text>
</comment>
<evidence type="ECO:0000256" key="7">
    <source>
        <dbReference type="HAMAP-Rule" id="MF_01057"/>
    </source>
</evidence>
<feature type="binding site" evidence="7">
    <location>
        <position position="156"/>
    </location>
    <ligand>
        <name>S-adenosyl-L-methionine</name>
        <dbReference type="ChEBI" id="CHEBI:59789"/>
    </ligand>
</feature>
<dbReference type="FunCoup" id="A0A540VJ25">
    <property type="interactions" value="313"/>
</dbReference>
<dbReference type="PANTHER" id="PTHR23417:SF14">
    <property type="entry name" value="PENTACOTRIPEPTIDE-REPEAT REGION OF PRORP DOMAIN-CONTAINING PROTEIN"/>
    <property type="match status" value="1"/>
</dbReference>
<evidence type="ECO:0000256" key="3">
    <source>
        <dbReference type="ARBA" id="ARBA00022603"/>
    </source>
</evidence>
<accession>A0A540VJ25</accession>
<dbReference type="Gene3D" id="3.40.50.150">
    <property type="entry name" value="Vaccinia Virus protein VP39"/>
    <property type="match status" value="1"/>
</dbReference>
<evidence type="ECO:0000256" key="5">
    <source>
        <dbReference type="ARBA" id="ARBA00022691"/>
    </source>
</evidence>
<dbReference type="OrthoDB" id="9802090at2"/>
<dbReference type="GO" id="GO:0043527">
    <property type="term" value="C:tRNA methyltransferase complex"/>
    <property type="evidence" value="ECO:0007669"/>
    <property type="project" value="TreeGrafter"/>
</dbReference>
<organism evidence="8 9">
    <name type="scientific">Litorilinea aerophila</name>
    <dbReference type="NCBI Taxonomy" id="1204385"/>
    <lineage>
        <taxon>Bacteria</taxon>
        <taxon>Bacillati</taxon>
        <taxon>Chloroflexota</taxon>
        <taxon>Caldilineae</taxon>
        <taxon>Caldilineales</taxon>
        <taxon>Caldilineaceae</taxon>
        <taxon>Litorilinea</taxon>
    </lineage>
</organism>
<keyword evidence="6 7" id="KW-0819">tRNA processing</keyword>
<feature type="binding site" evidence="7">
    <location>
        <position position="242"/>
    </location>
    <ligand>
        <name>substrate</name>
    </ligand>
</feature>
<keyword evidence="3 7" id="KW-0489">Methyltransferase</keyword>
<dbReference type="AlphaFoldDB" id="A0A540VJ25"/>
<dbReference type="Proteomes" id="UP000317371">
    <property type="component" value="Unassembled WGS sequence"/>
</dbReference>
<dbReference type="InterPro" id="IPR055361">
    <property type="entry name" value="tRNA_methyltr_TrmB_bact"/>
</dbReference>
<evidence type="ECO:0000313" key="9">
    <source>
        <dbReference type="Proteomes" id="UP000317371"/>
    </source>
</evidence>
<dbReference type="UniPathway" id="UPA00989"/>
<dbReference type="InParanoid" id="A0A540VJ25"/>
<evidence type="ECO:0000256" key="1">
    <source>
        <dbReference type="ARBA" id="ARBA00000142"/>
    </source>
</evidence>
<feature type="binding site" evidence="7">
    <location>
        <position position="131"/>
    </location>
    <ligand>
        <name>S-adenosyl-L-methionine</name>
        <dbReference type="ChEBI" id="CHEBI:59789"/>
    </ligand>
</feature>
<dbReference type="EC" id="2.1.1.33" evidence="7"/>
<comment type="caution">
    <text evidence="7">Lacks conserved residue(s) required for the propagation of feature annotation.</text>
</comment>
<proteinExistence type="inferred from homology"/>
<evidence type="ECO:0000313" key="8">
    <source>
        <dbReference type="EMBL" id="TQE96113.1"/>
    </source>
</evidence>
<dbReference type="HAMAP" id="MF_01057">
    <property type="entry name" value="tRNA_methyltr_TrmB"/>
    <property type="match status" value="1"/>
</dbReference>
<evidence type="ECO:0000256" key="4">
    <source>
        <dbReference type="ARBA" id="ARBA00022679"/>
    </source>
</evidence>
<comment type="catalytic activity">
    <reaction evidence="1 7">
        <text>guanosine(46) in tRNA + S-adenosyl-L-methionine = N(7)-methylguanosine(46) in tRNA + S-adenosyl-L-homocysteine</text>
        <dbReference type="Rhea" id="RHEA:42708"/>
        <dbReference type="Rhea" id="RHEA-COMP:10188"/>
        <dbReference type="Rhea" id="RHEA-COMP:10189"/>
        <dbReference type="ChEBI" id="CHEBI:57856"/>
        <dbReference type="ChEBI" id="CHEBI:59789"/>
        <dbReference type="ChEBI" id="CHEBI:74269"/>
        <dbReference type="ChEBI" id="CHEBI:74480"/>
        <dbReference type="EC" id="2.1.1.33"/>
    </reaction>
</comment>
<feature type="binding site" evidence="7">
    <location>
        <position position="183"/>
    </location>
    <ligand>
        <name>S-adenosyl-L-methionine</name>
        <dbReference type="ChEBI" id="CHEBI:59789"/>
    </ligand>
</feature>
<name>A0A540VJ25_9CHLR</name>
<dbReference type="Pfam" id="PF02390">
    <property type="entry name" value="Methyltransf_4"/>
    <property type="match status" value="1"/>
</dbReference>
<comment type="caution">
    <text evidence="8">The sequence shown here is derived from an EMBL/GenBank/DDBJ whole genome shotgun (WGS) entry which is preliminary data.</text>
</comment>
<reference evidence="8 9" key="1">
    <citation type="submission" date="2019-06" db="EMBL/GenBank/DDBJ databases">
        <title>Genome sequence of Litorilinea aerophila BAA-2444.</title>
        <authorList>
            <person name="Maclea K.S."/>
            <person name="Maurais E.G."/>
            <person name="Iannazzi L.C."/>
        </authorList>
    </citation>
    <scope>NUCLEOTIDE SEQUENCE [LARGE SCALE GENOMIC DNA]</scope>
    <source>
        <strain evidence="8 9">ATCC BAA-2444</strain>
    </source>
</reference>
<dbReference type="PROSITE" id="PS51625">
    <property type="entry name" value="SAM_MT_TRMB"/>
    <property type="match status" value="1"/>
</dbReference>
<keyword evidence="9" id="KW-1185">Reference proteome</keyword>
<dbReference type="GO" id="GO:0008176">
    <property type="term" value="F:tRNA (guanine(46)-N7)-methyltransferase activity"/>
    <property type="evidence" value="ECO:0007669"/>
    <property type="project" value="UniProtKB-UniRule"/>
</dbReference>
<gene>
    <name evidence="7" type="primary">trmB</name>
    <name evidence="8" type="ORF">FKZ61_08475</name>
</gene>
<keyword evidence="4 7" id="KW-0808">Transferase</keyword>
<comment type="similarity">
    <text evidence="7">Belongs to the class I-like SAM-binding methyltransferase superfamily. TrmB family.</text>
</comment>
<feature type="binding site" evidence="7">
    <location>
        <position position="210"/>
    </location>
    <ligand>
        <name>substrate</name>
    </ligand>
</feature>
<evidence type="ECO:0000256" key="6">
    <source>
        <dbReference type="ARBA" id="ARBA00022694"/>
    </source>
</evidence>
<feature type="binding site" evidence="7">
    <location>
        <position position="206"/>
    </location>
    <ligand>
        <name>S-adenosyl-L-methionine</name>
        <dbReference type="ChEBI" id="CHEBI:59789"/>
    </ligand>
</feature>